<reference evidence="2" key="1">
    <citation type="submission" date="2020-06" db="EMBL/GenBank/DDBJ databases">
        <authorList>
            <person name="Li T."/>
            <person name="Hu X."/>
            <person name="Zhang T."/>
            <person name="Song X."/>
            <person name="Zhang H."/>
            <person name="Dai N."/>
            <person name="Sheng W."/>
            <person name="Hou X."/>
            <person name="Wei L."/>
        </authorList>
    </citation>
    <scope>NUCLEOTIDE SEQUENCE</scope>
    <source>
        <strain evidence="2">G02</strain>
        <tissue evidence="2">Leaf</tissue>
    </source>
</reference>
<dbReference type="EMBL" id="JACGWJ010000007">
    <property type="protein sequence ID" value="KAL0409333.1"/>
    <property type="molecule type" value="Genomic_DNA"/>
</dbReference>
<reference evidence="2" key="2">
    <citation type="journal article" date="2024" name="Plant">
        <title>Genomic evolution and insights into agronomic trait innovations of Sesamum species.</title>
        <authorList>
            <person name="Miao H."/>
            <person name="Wang L."/>
            <person name="Qu L."/>
            <person name="Liu H."/>
            <person name="Sun Y."/>
            <person name="Le M."/>
            <person name="Wang Q."/>
            <person name="Wei S."/>
            <person name="Zheng Y."/>
            <person name="Lin W."/>
            <person name="Duan Y."/>
            <person name="Cao H."/>
            <person name="Xiong S."/>
            <person name="Wang X."/>
            <person name="Wei L."/>
            <person name="Li C."/>
            <person name="Ma Q."/>
            <person name="Ju M."/>
            <person name="Zhao R."/>
            <person name="Li G."/>
            <person name="Mu C."/>
            <person name="Tian Q."/>
            <person name="Mei H."/>
            <person name="Zhang T."/>
            <person name="Gao T."/>
            <person name="Zhang H."/>
        </authorList>
    </citation>
    <scope>NUCLEOTIDE SEQUENCE</scope>
    <source>
        <strain evidence="2">G02</strain>
    </source>
</reference>
<evidence type="ECO:0000313" key="2">
    <source>
        <dbReference type="EMBL" id="KAL0409333.1"/>
    </source>
</evidence>
<feature type="domain" description="Reverse transcriptase Ty1/copia-type" evidence="1">
    <location>
        <begin position="4"/>
        <end position="144"/>
    </location>
</feature>
<name>A0AAW2TX12_SESRA</name>
<sequence length="205" mass="22896">MTLPEGYSAAVPGLFCKLKRSLYGLKQVSRQWNLELTSQLQRFGFVQAPSDHCLFLKRTYNTLTALLVYVDDIVLTGDSVQELDAVKVYLDGLLTIKDLGLAKYFLGLELARSSHGLLVTQQKYITDILMDAHLLDAKAVTTPLPPGLHLTSDSGALLYDPRRYRRLVGHLLYLGFTRPDISFAAQQLKTIVSPIGKLLCMFFST</sequence>
<dbReference type="SUPFAM" id="SSF56672">
    <property type="entry name" value="DNA/RNA polymerases"/>
    <property type="match status" value="1"/>
</dbReference>
<dbReference type="InterPro" id="IPR013103">
    <property type="entry name" value="RVT_2"/>
</dbReference>
<dbReference type="Pfam" id="PF07727">
    <property type="entry name" value="RVT_2"/>
    <property type="match status" value="1"/>
</dbReference>
<gene>
    <name evidence="2" type="ORF">Sradi_1867700</name>
</gene>
<accession>A0AAW2TX12</accession>
<organism evidence="2">
    <name type="scientific">Sesamum radiatum</name>
    <name type="common">Black benniseed</name>
    <dbReference type="NCBI Taxonomy" id="300843"/>
    <lineage>
        <taxon>Eukaryota</taxon>
        <taxon>Viridiplantae</taxon>
        <taxon>Streptophyta</taxon>
        <taxon>Embryophyta</taxon>
        <taxon>Tracheophyta</taxon>
        <taxon>Spermatophyta</taxon>
        <taxon>Magnoliopsida</taxon>
        <taxon>eudicotyledons</taxon>
        <taxon>Gunneridae</taxon>
        <taxon>Pentapetalae</taxon>
        <taxon>asterids</taxon>
        <taxon>lamiids</taxon>
        <taxon>Lamiales</taxon>
        <taxon>Pedaliaceae</taxon>
        <taxon>Sesamum</taxon>
    </lineage>
</organism>
<proteinExistence type="predicted"/>
<protein>
    <submittedName>
        <fullName evidence="2">Retrovirus-related Pol polyprotein from transposon RE1</fullName>
    </submittedName>
</protein>
<evidence type="ECO:0000259" key="1">
    <source>
        <dbReference type="Pfam" id="PF07727"/>
    </source>
</evidence>
<dbReference type="InterPro" id="IPR043502">
    <property type="entry name" value="DNA/RNA_pol_sf"/>
</dbReference>
<dbReference type="AlphaFoldDB" id="A0AAW2TX12"/>
<comment type="caution">
    <text evidence="2">The sequence shown here is derived from an EMBL/GenBank/DDBJ whole genome shotgun (WGS) entry which is preliminary data.</text>
</comment>